<feature type="compositionally biased region" description="Basic residues" evidence="1">
    <location>
        <begin position="68"/>
        <end position="94"/>
    </location>
</feature>
<evidence type="ECO:0000256" key="1">
    <source>
        <dbReference type="SAM" id="MobiDB-lite"/>
    </source>
</evidence>
<evidence type="ECO:0000313" key="4">
    <source>
        <dbReference type="Proteomes" id="UP000625711"/>
    </source>
</evidence>
<organism evidence="3 4">
    <name type="scientific">Rhynchophorus ferrugineus</name>
    <name type="common">Red palm weevil</name>
    <name type="synonym">Curculio ferrugineus</name>
    <dbReference type="NCBI Taxonomy" id="354439"/>
    <lineage>
        <taxon>Eukaryota</taxon>
        <taxon>Metazoa</taxon>
        <taxon>Ecdysozoa</taxon>
        <taxon>Arthropoda</taxon>
        <taxon>Hexapoda</taxon>
        <taxon>Insecta</taxon>
        <taxon>Pterygota</taxon>
        <taxon>Neoptera</taxon>
        <taxon>Endopterygota</taxon>
        <taxon>Coleoptera</taxon>
        <taxon>Polyphaga</taxon>
        <taxon>Cucujiformia</taxon>
        <taxon>Curculionidae</taxon>
        <taxon>Dryophthorinae</taxon>
        <taxon>Rhynchophorus</taxon>
    </lineage>
</organism>
<keyword evidence="2" id="KW-0812">Transmembrane</keyword>
<feature type="region of interest" description="Disordered" evidence="1">
    <location>
        <begin position="52"/>
        <end position="158"/>
    </location>
</feature>
<comment type="caution">
    <text evidence="3">The sequence shown here is derived from an EMBL/GenBank/DDBJ whole genome shotgun (WGS) entry which is preliminary data.</text>
</comment>
<dbReference type="AlphaFoldDB" id="A0A834M4V5"/>
<sequence>MIQGRQYQKRRISKKKRPSFVSLSVSSHIIGLTSGAFQVRKATPFVLAYRSRKKNHRIREESGYKPRPPSRRRPKNQRGRKKHKRQAKAKKPCRTHLLTSTEIRLPSPANRGLGQLNRCRRPIPIGRRRGDPPTPDRVGVGSGWRARNPSDTRTDTDR</sequence>
<dbReference type="EMBL" id="JAACXV010014640">
    <property type="protein sequence ID" value="KAF7265199.1"/>
    <property type="molecule type" value="Genomic_DNA"/>
</dbReference>
<accession>A0A834M4V5</accession>
<name>A0A834M4V5_RHYFE</name>
<protein>
    <submittedName>
        <fullName evidence="3">Uncharacterized protein</fullName>
    </submittedName>
</protein>
<keyword evidence="2" id="KW-1133">Transmembrane helix</keyword>
<dbReference type="Proteomes" id="UP000625711">
    <property type="component" value="Unassembled WGS sequence"/>
</dbReference>
<evidence type="ECO:0000313" key="3">
    <source>
        <dbReference type="EMBL" id="KAF7265199.1"/>
    </source>
</evidence>
<proteinExistence type="predicted"/>
<feature type="transmembrane region" description="Helical" evidence="2">
    <location>
        <begin position="20"/>
        <end position="39"/>
    </location>
</feature>
<gene>
    <name evidence="3" type="ORF">GWI33_021392</name>
</gene>
<keyword evidence="4" id="KW-1185">Reference proteome</keyword>
<evidence type="ECO:0000256" key="2">
    <source>
        <dbReference type="SAM" id="Phobius"/>
    </source>
</evidence>
<keyword evidence="2" id="KW-0472">Membrane</keyword>
<feature type="compositionally biased region" description="Basic and acidic residues" evidence="1">
    <location>
        <begin position="148"/>
        <end position="158"/>
    </location>
</feature>
<reference evidence="3" key="1">
    <citation type="submission" date="2020-08" db="EMBL/GenBank/DDBJ databases">
        <title>Genome sequencing and assembly of the red palm weevil Rhynchophorus ferrugineus.</title>
        <authorList>
            <person name="Dias G.B."/>
            <person name="Bergman C.M."/>
            <person name="Manee M."/>
        </authorList>
    </citation>
    <scope>NUCLEOTIDE SEQUENCE</scope>
    <source>
        <strain evidence="3">AA-2017</strain>
        <tissue evidence="3">Whole larva</tissue>
    </source>
</reference>